<gene>
    <name evidence="12" type="ORF">SAMN06296427_10620</name>
</gene>
<feature type="repeat" description="TPR" evidence="9">
    <location>
        <begin position="95"/>
        <end position="128"/>
    </location>
</feature>
<dbReference type="Pfam" id="PF13424">
    <property type="entry name" value="TPR_12"/>
    <property type="match status" value="2"/>
</dbReference>
<keyword evidence="10" id="KW-1133">Transmembrane helix</keyword>
<feature type="transmembrane region" description="Helical" evidence="10">
    <location>
        <begin position="372"/>
        <end position="392"/>
    </location>
</feature>
<dbReference type="GO" id="GO:0000155">
    <property type="term" value="F:phosphorelay sensor kinase activity"/>
    <property type="evidence" value="ECO:0007669"/>
    <property type="project" value="InterPro"/>
</dbReference>
<dbReference type="Pfam" id="PF02518">
    <property type="entry name" value="HATPase_c"/>
    <property type="match status" value="1"/>
</dbReference>
<proteinExistence type="predicted"/>
<keyword evidence="4" id="KW-0808">Transferase</keyword>
<keyword evidence="7" id="KW-0067">ATP-binding</keyword>
<dbReference type="PROSITE" id="PS50005">
    <property type="entry name" value="TPR"/>
    <property type="match status" value="3"/>
</dbReference>
<dbReference type="Pfam" id="PF07730">
    <property type="entry name" value="HisKA_3"/>
    <property type="match status" value="1"/>
</dbReference>
<protein>
    <recommendedName>
        <fullName evidence="2">histidine kinase</fullName>
        <ecNumber evidence="2">2.7.13.3</ecNumber>
    </recommendedName>
</protein>
<feature type="repeat" description="TPR" evidence="9">
    <location>
        <begin position="215"/>
        <end position="248"/>
    </location>
</feature>
<dbReference type="SMART" id="SM00028">
    <property type="entry name" value="TPR"/>
    <property type="match status" value="5"/>
</dbReference>
<dbReference type="CDD" id="cd16917">
    <property type="entry name" value="HATPase_UhpB-NarQ-NarX-like"/>
    <property type="match status" value="1"/>
</dbReference>
<dbReference type="SUPFAM" id="SSF55874">
    <property type="entry name" value="ATPase domain of HSP90 chaperone/DNA topoisomerase II/histidine kinase"/>
    <property type="match status" value="1"/>
</dbReference>
<evidence type="ECO:0000256" key="6">
    <source>
        <dbReference type="ARBA" id="ARBA00022777"/>
    </source>
</evidence>
<dbReference type="Gene3D" id="3.30.565.10">
    <property type="entry name" value="Histidine kinase-like ATPase, C-terminal domain"/>
    <property type="match status" value="1"/>
</dbReference>
<dbReference type="Gene3D" id="1.25.40.10">
    <property type="entry name" value="Tetratricopeptide repeat domain"/>
    <property type="match status" value="2"/>
</dbReference>
<dbReference type="EC" id="2.7.13.3" evidence="2"/>
<keyword evidence="13" id="KW-1185">Reference proteome</keyword>
<comment type="catalytic activity">
    <reaction evidence="1">
        <text>ATP + protein L-histidine = ADP + protein N-phospho-L-histidine.</text>
        <dbReference type="EC" id="2.7.13.3"/>
    </reaction>
</comment>
<evidence type="ECO:0000256" key="4">
    <source>
        <dbReference type="ARBA" id="ARBA00022679"/>
    </source>
</evidence>
<dbReference type="InterPro" id="IPR011990">
    <property type="entry name" value="TPR-like_helical_dom_sf"/>
</dbReference>
<feature type="repeat" description="TPR" evidence="9">
    <location>
        <begin position="175"/>
        <end position="208"/>
    </location>
</feature>
<dbReference type="InterPro" id="IPR036890">
    <property type="entry name" value="HATPase_C_sf"/>
</dbReference>
<dbReference type="RefSeq" id="WP_084017512.1">
    <property type="nucleotide sequence ID" value="NZ_FWXS01000006.1"/>
</dbReference>
<evidence type="ECO:0000259" key="11">
    <source>
        <dbReference type="PROSITE" id="PS50109"/>
    </source>
</evidence>
<dbReference type="Gene3D" id="1.20.5.1930">
    <property type="match status" value="1"/>
</dbReference>
<dbReference type="InterPro" id="IPR050482">
    <property type="entry name" value="Sensor_HK_TwoCompSys"/>
</dbReference>
<reference evidence="12 13" key="1">
    <citation type="submission" date="2017-04" db="EMBL/GenBank/DDBJ databases">
        <authorList>
            <person name="Afonso C.L."/>
            <person name="Miller P.J."/>
            <person name="Scott M.A."/>
            <person name="Spackman E."/>
            <person name="Goraichik I."/>
            <person name="Dimitrov K.M."/>
            <person name="Suarez D.L."/>
            <person name="Swayne D.E."/>
        </authorList>
    </citation>
    <scope>NUCLEOTIDE SEQUENCE [LARGE SCALE GENOMIC DNA]</scope>
    <source>
        <strain evidence="12 13">CGMCC 1.12708</strain>
    </source>
</reference>
<keyword evidence="10" id="KW-0812">Transmembrane</keyword>
<dbReference type="AlphaFoldDB" id="A0A1W2BAP5"/>
<keyword evidence="9" id="KW-0802">TPR repeat</keyword>
<evidence type="ECO:0000256" key="10">
    <source>
        <dbReference type="SAM" id="Phobius"/>
    </source>
</evidence>
<dbReference type="InterPro" id="IPR011712">
    <property type="entry name" value="Sig_transdc_His_kin_sub3_dim/P"/>
</dbReference>
<accession>A0A1W2BAP5</accession>
<evidence type="ECO:0000313" key="13">
    <source>
        <dbReference type="Proteomes" id="UP000192393"/>
    </source>
</evidence>
<evidence type="ECO:0000256" key="8">
    <source>
        <dbReference type="ARBA" id="ARBA00023012"/>
    </source>
</evidence>
<evidence type="ECO:0000256" key="7">
    <source>
        <dbReference type="ARBA" id="ARBA00022840"/>
    </source>
</evidence>
<name>A0A1W2BAP5_9FLAO</name>
<dbReference type="OrthoDB" id="9778366at2"/>
<sequence>MKTFLFYLVLFFCSTLCAQKKNIEKLNDDALKIYRTEAKRALSLLEEAQKLSEEKIDVQRTNNSLGIVYRFLGEFEKAKQYSLKVLGTRDIKLEASAYNNIGACNRSMGKYEEAVKFYINALKGYDKLKLDNEYATVCSNLSVVYNSLELYEKAKEYNQTAIEKFTKTENKKGLSEAYNNYAMIVVNEGNLDEALEYFTKSLEIERNLKDKKGISESLNNVGGVYYYQGKINDALKIFREVLAIEKSIKNLGGVASTYNNIAQMLIENKEYTTAKNYIDSAYSFSKKNKISEDYLISIENYINYNEQQQKFKEANQYYKKYNSISDSIRQENNLEQLHDVETKYQTEKKERQILVQRAQIAENQLKIERKNLLILAIISLAVLGGMIGYQFYRVQKIRNKQLEKENQLKDALIKIETQNKLHEQRLRISRDLHDNIGSQLTFIISSIDNLKFILNQENPEISDRLEDISYFTRHTITELRDTIWAMNKENISFADLKIRINNFIENAKLATKGIDFNFEIDEKIDEEFSFSALEGINIYRVIQESINNSIKHAEPTEIQIKFKKNGERFVICVLDNGIGLDENNVKLGNGLHNMYKRIAELGGELTINNNKGKGTKLKINI</sequence>
<keyword evidence="8" id="KW-0902">Two-component regulatory system</keyword>
<evidence type="ECO:0000256" key="2">
    <source>
        <dbReference type="ARBA" id="ARBA00012438"/>
    </source>
</evidence>
<evidence type="ECO:0000256" key="9">
    <source>
        <dbReference type="PROSITE-ProRule" id="PRU00339"/>
    </source>
</evidence>
<feature type="domain" description="Histidine kinase" evidence="11">
    <location>
        <begin position="431"/>
        <end position="621"/>
    </location>
</feature>
<evidence type="ECO:0000256" key="1">
    <source>
        <dbReference type="ARBA" id="ARBA00000085"/>
    </source>
</evidence>
<organism evidence="12 13">
    <name type="scientific">Moheibacter sediminis</name>
    <dbReference type="NCBI Taxonomy" id="1434700"/>
    <lineage>
        <taxon>Bacteria</taxon>
        <taxon>Pseudomonadati</taxon>
        <taxon>Bacteroidota</taxon>
        <taxon>Flavobacteriia</taxon>
        <taxon>Flavobacteriales</taxon>
        <taxon>Weeksellaceae</taxon>
        <taxon>Moheibacter</taxon>
    </lineage>
</organism>
<dbReference type="GO" id="GO:0016020">
    <property type="term" value="C:membrane"/>
    <property type="evidence" value="ECO:0007669"/>
    <property type="project" value="InterPro"/>
</dbReference>
<dbReference type="InterPro" id="IPR019734">
    <property type="entry name" value="TPR_rpt"/>
</dbReference>
<dbReference type="STRING" id="1434700.SAMN06296427_10620"/>
<evidence type="ECO:0000313" key="12">
    <source>
        <dbReference type="EMBL" id="SMC70067.1"/>
    </source>
</evidence>
<dbReference type="EMBL" id="FWXS01000006">
    <property type="protein sequence ID" value="SMC70067.1"/>
    <property type="molecule type" value="Genomic_DNA"/>
</dbReference>
<keyword evidence="5" id="KW-0547">Nucleotide-binding</keyword>
<dbReference type="PROSITE" id="PS50293">
    <property type="entry name" value="TPR_REGION"/>
    <property type="match status" value="1"/>
</dbReference>
<dbReference type="InterPro" id="IPR005467">
    <property type="entry name" value="His_kinase_dom"/>
</dbReference>
<dbReference type="GO" id="GO:0046983">
    <property type="term" value="F:protein dimerization activity"/>
    <property type="evidence" value="ECO:0007669"/>
    <property type="project" value="InterPro"/>
</dbReference>
<dbReference type="PROSITE" id="PS50109">
    <property type="entry name" value="HIS_KIN"/>
    <property type="match status" value="1"/>
</dbReference>
<evidence type="ECO:0000256" key="3">
    <source>
        <dbReference type="ARBA" id="ARBA00022553"/>
    </source>
</evidence>
<dbReference type="PANTHER" id="PTHR24421:SF10">
    <property type="entry name" value="NITRATE_NITRITE SENSOR PROTEIN NARQ"/>
    <property type="match status" value="1"/>
</dbReference>
<keyword evidence="6" id="KW-0418">Kinase</keyword>
<dbReference type="PANTHER" id="PTHR24421">
    <property type="entry name" value="NITRATE/NITRITE SENSOR PROTEIN NARX-RELATED"/>
    <property type="match status" value="1"/>
</dbReference>
<keyword evidence="10" id="KW-0472">Membrane</keyword>
<dbReference type="SUPFAM" id="SSF48452">
    <property type="entry name" value="TPR-like"/>
    <property type="match status" value="2"/>
</dbReference>
<dbReference type="InterPro" id="IPR003594">
    <property type="entry name" value="HATPase_dom"/>
</dbReference>
<keyword evidence="3" id="KW-0597">Phosphoprotein</keyword>
<dbReference type="GO" id="GO:0005524">
    <property type="term" value="F:ATP binding"/>
    <property type="evidence" value="ECO:0007669"/>
    <property type="project" value="UniProtKB-KW"/>
</dbReference>
<evidence type="ECO:0000256" key="5">
    <source>
        <dbReference type="ARBA" id="ARBA00022741"/>
    </source>
</evidence>
<dbReference type="Pfam" id="PF13181">
    <property type="entry name" value="TPR_8"/>
    <property type="match status" value="1"/>
</dbReference>
<dbReference type="Proteomes" id="UP000192393">
    <property type="component" value="Unassembled WGS sequence"/>
</dbReference>